<gene>
    <name evidence="1" type="ORF">DI556_13075</name>
</gene>
<organism evidence="1 2">
    <name type="scientific">Rhodovulum sulfidophilum</name>
    <name type="common">Rhodobacter sulfidophilus</name>
    <dbReference type="NCBI Taxonomy" id="35806"/>
    <lineage>
        <taxon>Bacteria</taxon>
        <taxon>Pseudomonadati</taxon>
        <taxon>Pseudomonadota</taxon>
        <taxon>Alphaproteobacteria</taxon>
        <taxon>Rhodobacterales</taxon>
        <taxon>Paracoccaceae</taxon>
        <taxon>Rhodovulum</taxon>
    </lineage>
</organism>
<name>A0A2W5N6M4_RHOSU</name>
<dbReference type="AlphaFoldDB" id="A0A2W5N6M4"/>
<evidence type="ECO:0000313" key="2">
    <source>
        <dbReference type="Proteomes" id="UP000249185"/>
    </source>
</evidence>
<protein>
    <submittedName>
        <fullName evidence="1">Uncharacterized protein</fullName>
    </submittedName>
</protein>
<dbReference type="Proteomes" id="UP000249185">
    <property type="component" value="Unassembled WGS sequence"/>
</dbReference>
<sequence>MKLIDIANRILKDNGLLLSSRDVGQLHRLRHEFTCAISDPRTSVGDAEALDAARDVLEVAIEMFDRSSMHDTSEALLRNFAGPVCDLHSGSYGMNGL</sequence>
<accession>A0A2W5N6M4</accession>
<proteinExistence type="predicted"/>
<evidence type="ECO:0000313" key="1">
    <source>
        <dbReference type="EMBL" id="PZQ48744.1"/>
    </source>
</evidence>
<dbReference type="EMBL" id="QFPW01000010">
    <property type="protein sequence ID" value="PZQ48744.1"/>
    <property type="molecule type" value="Genomic_DNA"/>
</dbReference>
<comment type="caution">
    <text evidence="1">The sequence shown here is derived from an EMBL/GenBank/DDBJ whole genome shotgun (WGS) entry which is preliminary data.</text>
</comment>
<reference evidence="1 2" key="1">
    <citation type="submission" date="2017-08" db="EMBL/GenBank/DDBJ databases">
        <title>Infants hospitalized years apart are colonized by the same room-sourced microbial strains.</title>
        <authorList>
            <person name="Brooks B."/>
            <person name="Olm M.R."/>
            <person name="Firek B.A."/>
            <person name="Baker R."/>
            <person name="Thomas B.C."/>
            <person name="Morowitz M.J."/>
            <person name="Banfield J.F."/>
        </authorList>
    </citation>
    <scope>NUCLEOTIDE SEQUENCE [LARGE SCALE GENOMIC DNA]</scope>
    <source>
        <strain evidence="1">S2_005_002_R2_34</strain>
    </source>
</reference>